<protein>
    <submittedName>
        <fullName evidence="3">Replication protein C</fullName>
    </submittedName>
</protein>
<dbReference type="InterPro" id="IPR005090">
    <property type="entry name" value="RepC_N"/>
</dbReference>
<dbReference type="InterPro" id="IPR021760">
    <property type="entry name" value="RepC_C"/>
</dbReference>
<gene>
    <name evidence="3" type="ORF">D1093_09675</name>
</gene>
<feature type="domain" description="Plasmid replication protein C C-terminal" evidence="2">
    <location>
        <begin position="305"/>
        <end position="404"/>
    </location>
</feature>
<keyword evidence="4" id="KW-1185">Reference proteome</keyword>
<dbReference type="InterPro" id="IPR047611">
    <property type="entry name" value="RepABC_RepC"/>
</dbReference>
<dbReference type="AlphaFoldDB" id="A0A5B9RHL6"/>
<organism evidence="3 4">
    <name type="scientific">Bartonella kosoyi</name>
    <dbReference type="NCBI Taxonomy" id="2133959"/>
    <lineage>
        <taxon>Bacteria</taxon>
        <taxon>Pseudomonadati</taxon>
        <taxon>Pseudomonadota</taxon>
        <taxon>Alphaproteobacteria</taxon>
        <taxon>Hyphomicrobiales</taxon>
        <taxon>Bartonellaceae</taxon>
        <taxon>Bartonella</taxon>
    </lineage>
</organism>
<proteinExistence type="predicted"/>
<evidence type="ECO:0000313" key="4">
    <source>
        <dbReference type="Proteomes" id="UP000321940"/>
    </source>
</evidence>
<dbReference type="RefSeq" id="WP_150222380.1">
    <property type="nucleotide sequence ID" value="NZ_CP042964.1"/>
</dbReference>
<dbReference type="Pfam" id="PF03428">
    <property type="entry name" value="RP-C"/>
    <property type="match status" value="1"/>
</dbReference>
<accession>A0A5B9RHL6</accession>
<dbReference type="KEGG" id="bky:D1093_09675"/>
<keyword evidence="3" id="KW-0614">Plasmid</keyword>
<sequence>MVNKISGRKLSAHHIEFRKLAENAEMGSVSRGQLIGLVNQLEITGFIREIEAKLLLTLLRTAQRDEFEKGGLPIVFKSNKRLSYEINRSEGRVSRLLSRLYDGGFIVMRDSGNFKRFPVRNHDADIITACGIDLRILVARYHELKQKTDEILEVHKKHEEALKYFKGLLRQIRYSFALIEATPFVSMLFSRMQKIAHIIGRPAKASVGKLHKAIYLLEWILQKFFRQKTSKTTYTYVTGDIHIEHTTPKHICNCNKNECSDHSERTQINNITSGHEKMAYEKIEKSKAGSALPSKNNKSLQIKPELLVEALPNVTMFMKHGLQSERDLIGSMEFFAKMNRISSHAVEEAKKNMGIKRAALAIAIIFEKYCKELVKSPGGYLRGMIAKENRGELYLERSFYALLNKASEEKLKGFCTKKAEKNEQIKPNDQKNSLLRSEFKKVIKTLNMQTASKKIVL</sequence>
<reference evidence="3 4" key="1">
    <citation type="journal article" date="2020" name="Int. J. Syst. Evol. Microbiol.">
        <title>Bartonella kosoyi sp. nov. and Bartonella krasnovii sp. nov., two novel species closely related to the zoonotic Bartonella elizabethae, isolated from black rats and wild desert rodent-fleas.</title>
        <authorList>
            <person name="Gutierrez R."/>
            <person name="Shalit T."/>
            <person name="Markus B."/>
            <person name="Yuan C."/>
            <person name="Nachum-Biala Y."/>
            <person name="Elad D."/>
            <person name="Harrus S."/>
        </authorList>
    </citation>
    <scope>NUCLEOTIDE SEQUENCE [LARGE SCALE GENOMIC DNA]</scope>
    <source>
        <strain evidence="3 4">Tel Aviv</strain>
        <plasmid evidence="3">pTLV-1</plasmid>
    </source>
</reference>
<evidence type="ECO:0000259" key="1">
    <source>
        <dbReference type="Pfam" id="PF03428"/>
    </source>
</evidence>
<evidence type="ECO:0000259" key="2">
    <source>
        <dbReference type="Pfam" id="PF11800"/>
    </source>
</evidence>
<evidence type="ECO:0000313" key="3">
    <source>
        <dbReference type="EMBL" id="QEG79281.1"/>
    </source>
</evidence>
<geneLocation type="plasmid" evidence="3 4">
    <name>pTLV-1</name>
</geneLocation>
<dbReference type="EMBL" id="CP042964">
    <property type="protein sequence ID" value="QEG79281.1"/>
    <property type="molecule type" value="Genomic_DNA"/>
</dbReference>
<feature type="domain" description="Plasmid replication protein C N-terminal" evidence="1">
    <location>
        <begin position="8"/>
        <end position="176"/>
    </location>
</feature>
<dbReference type="NCBIfam" id="NF040974">
    <property type="entry name" value="RepABC_RepC"/>
    <property type="match status" value="1"/>
</dbReference>
<dbReference type="Pfam" id="PF11800">
    <property type="entry name" value="RP-C_C"/>
    <property type="match status" value="1"/>
</dbReference>
<name>A0A5B9RHL6_9HYPH</name>
<dbReference type="Proteomes" id="UP000321940">
    <property type="component" value="Plasmid pTLV-1"/>
</dbReference>